<proteinExistence type="predicted"/>
<name>A0AAV4VN67_CAEEX</name>
<accession>A0AAV4VN67</accession>
<protein>
    <submittedName>
        <fullName evidence="1">Uncharacterized protein</fullName>
    </submittedName>
</protein>
<reference evidence="1 2" key="1">
    <citation type="submission" date="2021-06" db="EMBL/GenBank/DDBJ databases">
        <title>Caerostris extrusa draft genome.</title>
        <authorList>
            <person name="Kono N."/>
            <person name="Arakawa K."/>
        </authorList>
    </citation>
    <scope>NUCLEOTIDE SEQUENCE [LARGE SCALE GENOMIC DNA]</scope>
</reference>
<evidence type="ECO:0000313" key="2">
    <source>
        <dbReference type="Proteomes" id="UP001054945"/>
    </source>
</evidence>
<dbReference type="EMBL" id="BPLR01014737">
    <property type="protein sequence ID" value="GIY70938.1"/>
    <property type="molecule type" value="Genomic_DNA"/>
</dbReference>
<organism evidence="1 2">
    <name type="scientific">Caerostris extrusa</name>
    <name type="common">Bark spider</name>
    <name type="synonym">Caerostris bankana</name>
    <dbReference type="NCBI Taxonomy" id="172846"/>
    <lineage>
        <taxon>Eukaryota</taxon>
        <taxon>Metazoa</taxon>
        <taxon>Ecdysozoa</taxon>
        <taxon>Arthropoda</taxon>
        <taxon>Chelicerata</taxon>
        <taxon>Arachnida</taxon>
        <taxon>Araneae</taxon>
        <taxon>Araneomorphae</taxon>
        <taxon>Entelegynae</taxon>
        <taxon>Araneoidea</taxon>
        <taxon>Araneidae</taxon>
        <taxon>Caerostris</taxon>
    </lineage>
</organism>
<evidence type="ECO:0000313" key="1">
    <source>
        <dbReference type="EMBL" id="GIY70938.1"/>
    </source>
</evidence>
<gene>
    <name evidence="1" type="primary">AVEN_146153_1</name>
    <name evidence="1" type="ORF">CEXT_814791</name>
</gene>
<dbReference type="AlphaFoldDB" id="A0AAV4VN67"/>
<sequence>MISDQRVSDYKIGHTTDRTQPSEIWLATKRQLESFSKATFRPRRQSWVGVYVDGYDYWTRKPAATEPEEVDFEIDKRSQTWYDLPTAEEVQIEIPMDETSEFVQTKIKMEKLKAPEEVAETADEHNEYTVSPRAESNVSLQEKRKMFSFDQREPLPEKISNDLYQMFRDFARPTIYRLFKTVSPF</sequence>
<comment type="caution">
    <text evidence="1">The sequence shown here is derived from an EMBL/GenBank/DDBJ whole genome shotgun (WGS) entry which is preliminary data.</text>
</comment>
<keyword evidence="2" id="KW-1185">Reference proteome</keyword>
<dbReference type="Proteomes" id="UP001054945">
    <property type="component" value="Unassembled WGS sequence"/>
</dbReference>